<dbReference type="PANTHER" id="PTHR30466:SF11">
    <property type="entry name" value="FLAVIN-DEPENDENT MONOOXYGENASE, REDUCTASE SUBUNIT HSAB"/>
    <property type="match status" value="1"/>
</dbReference>
<dbReference type="SUPFAM" id="SSF50475">
    <property type="entry name" value="FMN-binding split barrel"/>
    <property type="match status" value="1"/>
</dbReference>
<dbReference type="RefSeq" id="WP_184027405.1">
    <property type="nucleotide sequence ID" value="NZ_JACIJJ010000002.1"/>
</dbReference>
<dbReference type="PANTHER" id="PTHR30466">
    <property type="entry name" value="FLAVIN REDUCTASE"/>
    <property type="match status" value="1"/>
</dbReference>
<evidence type="ECO:0000256" key="2">
    <source>
        <dbReference type="ARBA" id="ARBA00023002"/>
    </source>
</evidence>
<keyword evidence="2 4" id="KW-0560">Oxidoreductase</keyword>
<comment type="similarity">
    <text evidence="1">Belongs to the non-flavoprotein flavin reductase family.</text>
</comment>
<dbReference type="GO" id="GO:0004497">
    <property type="term" value="F:monooxygenase activity"/>
    <property type="evidence" value="ECO:0007669"/>
    <property type="project" value="UniProtKB-KW"/>
</dbReference>
<reference evidence="4 5" key="1">
    <citation type="submission" date="2020-08" db="EMBL/GenBank/DDBJ databases">
        <title>Genomic Encyclopedia of Type Strains, Phase IV (KMG-IV): sequencing the most valuable type-strain genomes for metagenomic binning, comparative biology and taxonomic classification.</title>
        <authorList>
            <person name="Goeker M."/>
        </authorList>
    </citation>
    <scope>NUCLEOTIDE SEQUENCE [LARGE SCALE GENOMIC DNA]</scope>
    <source>
        <strain evidence="4 5">DSM 27244</strain>
    </source>
</reference>
<dbReference type="EMBL" id="JACIJJ010000002">
    <property type="protein sequence ID" value="MBB5698577.1"/>
    <property type="molecule type" value="Genomic_DNA"/>
</dbReference>
<accession>A0A7W9EHX2</accession>
<dbReference type="Pfam" id="PF01613">
    <property type="entry name" value="Flavin_Reduct"/>
    <property type="match status" value="1"/>
</dbReference>
<dbReference type="EC" id="1.5.1.-" evidence="4"/>
<proteinExistence type="inferred from homology"/>
<dbReference type="InterPro" id="IPR002563">
    <property type="entry name" value="Flavin_Rdtase-like_dom"/>
</dbReference>
<evidence type="ECO:0000313" key="5">
    <source>
        <dbReference type="Proteomes" id="UP000557739"/>
    </source>
</evidence>
<dbReference type="Proteomes" id="UP000557739">
    <property type="component" value="Unassembled WGS sequence"/>
</dbReference>
<dbReference type="AlphaFoldDB" id="A0A7W9EHX2"/>
<dbReference type="SMART" id="SM00903">
    <property type="entry name" value="Flavin_Reduct"/>
    <property type="match status" value="1"/>
</dbReference>
<sequence length="311" mass="33222">MTQTAAIDPRLFRQALGSFVTGVTIVTTRDPDGRPVGLTANSFNSVSLDPPLVLWSLALNSLNLPAFRDAGYWVVHILAAGQRDLSQRFASRGADKFAGLDYTTGPGGVPLLDGCAARFVCRAAFEHEGGDHAIFVGEVVDLSIDTAAPLVFHGGQYGQMMPAGRRPARPEDAEAGEFGRYFTGHLLGLAYNAAFADIRREYRRRGLRGSDYTVLASLGLGDGLTRDGLVSRAGNGGVVLPEDAIDRLVARGEVAVEGDRLHLTAQGRAQLAELVTVAETTQRQLDERLTPAEMALLHQLLEKVSGAPETA</sequence>
<gene>
    <name evidence="4" type="ORF">FHR19_001922</name>
</gene>
<evidence type="ECO:0000259" key="3">
    <source>
        <dbReference type="SMART" id="SM00903"/>
    </source>
</evidence>
<feature type="domain" description="Flavin reductase like" evidence="3">
    <location>
        <begin position="16"/>
        <end position="159"/>
    </location>
</feature>
<keyword evidence="4" id="KW-0503">Monooxygenase</keyword>
<protein>
    <submittedName>
        <fullName evidence="4">3-hydroxy-9,10-secoandrosta-1,3,5(10)-triene-9, 17-dione monooxygenase reductase component</fullName>
        <ecNumber evidence="4">1.5.1.-</ecNumber>
    </submittedName>
</protein>
<dbReference type="GO" id="GO:0042602">
    <property type="term" value="F:riboflavin reductase (NADPH) activity"/>
    <property type="evidence" value="ECO:0007669"/>
    <property type="project" value="TreeGrafter"/>
</dbReference>
<dbReference type="Gene3D" id="1.10.10.10">
    <property type="entry name" value="Winged helix-like DNA-binding domain superfamily/Winged helix DNA-binding domain"/>
    <property type="match status" value="1"/>
</dbReference>
<dbReference type="InterPro" id="IPR036388">
    <property type="entry name" value="WH-like_DNA-bd_sf"/>
</dbReference>
<dbReference type="SUPFAM" id="SSF46785">
    <property type="entry name" value="Winged helix' DNA-binding domain"/>
    <property type="match status" value="1"/>
</dbReference>
<name>A0A7W9EHX2_9SPHN</name>
<dbReference type="Gene3D" id="2.30.110.10">
    <property type="entry name" value="Electron Transport, Fmn-binding Protein, Chain A"/>
    <property type="match status" value="1"/>
</dbReference>
<keyword evidence="5" id="KW-1185">Reference proteome</keyword>
<dbReference type="InterPro" id="IPR036390">
    <property type="entry name" value="WH_DNA-bd_sf"/>
</dbReference>
<dbReference type="InterPro" id="IPR012349">
    <property type="entry name" value="Split_barrel_FMN-bd"/>
</dbReference>
<evidence type="ECO:0000313" key="4">
    <source>
        <dbReference type="EMBL" id="MBB5698577.1"/>
    </source>
</evidence>
<evidence type="ECO:0000256" key="1">
    <source>
        <dbReference type="ARBA" id="ARBA00008898"/>
    </source>
</evidence>
<comment type="caution">
    <text evidence="4">The sequence shown here is derived from an EMBL/GenBank/DDBJ whole genome shotgun (WGS) entry which is preliminary data.</text>
</comment>
<dbReference type="GO" id="GO:0010181">
    <property type="term" value="F:FMN binding"/>
    <property type="evidence" value="ECO:0007669"/>
    <property type="project" value="InterPro"/>
</dbReference>
<organism evidence="4 5">
    <name type="scientific">Sphingomonas yantingensis</name>
    <dbReference type="NCBI Taxonomy" id="1241761"/>
    <lineage>
        <taxon>Bacteria</taxon>
        <taxon>Pseudomonadati</taxon>
        <taxon>Pseudomonadota</taxon>
        <taxon>Alphaproteobacteria</taxon>
        <taxon>Sphingomonadales</taxon>
        <taxon>Sphingomonadaceae</taxon>
        <taxon>Sphingomonas</taxon>
    </lineage>
</organism>
<dbReference type="InterPro" id="IPR050268">
    <property type="entry name" value="NADH-dep_flavin_reductase"/>
</dbReference>